<evidence type="ECO:0000313" key="3">
    <source>
        <dbReference type="RefSeq" id="XP_015089461.1"/>
    </source>
</evidence>
<dbReference type="InterPro" id="IPR020464">
    <property type="entry name" value="LanC-like_prot_euk"/>
</dbReference>
<comment type="similarity">
    <text evidence="1">Belongs to the LanC-like protein family.</text>
</comment>
<dbReference type="SUPFAM" id="SSF158745">
    <property type="entry name" value="LanC-like"/>
    <property type="match status" value="1"/>
</dbReference>
<reference evidence="3" key="2">
    <citation type="submission" date="2025-08" db="UniProtKB">
        <authorList>
            <consortium name="RefSeq"/>
        </authorList>
    </citation>
    <scope>IDENTIFICATION</scope>
</reference>
<proteinExistence type="inferred from homology"/>
<dbReference type="PANTHER" id="PTHR12736">
    <property type="entry name" value="LANC-LIKE PROTEIN"/>
    <property type="match status" value="1"/>
</dbReference>
<dbReference type="Pfam" id="PF05147">
    <property type="entry name" value="LANC_like"/>
    <property type="match status" value="1"/>
</dbReference>
<dbReference type="InterPro" id="IPR012341">
    <property type="entry name" value="6hp_glycosidase-like_sf"/>
</dbReference>
<name>A0ABM1HRZ0_SOLPN</name>
<protein>
    <submittedName>
        <fullName evidence="3">LanC-like protein GCL2 isoform X2</fullName>
    </submittedName>
</protein>
<dbReference type="Proteomes" id="UP000694930">
    <property type="component" value="Chromosome 10"/>
</dbReference>
<evidence type="ECO:0000313" key="2">
    <source>
        <dbReference type="Proteomes" id="UP000694930"/>
    </source>
</evidence>
<dbReference type="Gene3D" id="1.50.10.10">
    <property type="match status" value="1"/>
</dbReference>
<dbReference type="PANTHER" id="PTHR12736:SF22">
    <property type="entry name" value="LANC-LIKE PROTEIN GCL2"/>
    <property type="match status" value="1"/>
</dbReference>
<reference evidence="2" key="1">
    <citation type="journal article" date="2014" name="Nat. Genet.">
        <title>The genome of the stress-tolerant wild tomato species Solanum pennellii.</title>
        <authorList>
            <person name="Bolger A."/>
            <person name="Scossa F."/>
            <person name="Bolger M.E."/>
            <person name="Lanz C."/>
            <person name="Maumus F."/>
            <person name="Tohge T."/>
            <person name="Quesneville H."/>
            <person name="Alseekh S."/>
            <person name="Sorensen I."/>
            <person name="Lichtenstein G."/>
            <person name="Fich E.A."/>
            <person name="Conte M."/>
            <person name="Keller H."/>
            <person name="Schneeberger K."/>
            <person name="Schwacke R."/>
            <person name="Ofner I."/>
            <person name="Vrebalov J."/>
            <person name="Xu Y."/>
            <person name="Osorio S."/>
            <person name="Aflitos S.A."/>
            <person name="Schijlen E."/>
            <person name="Jimenez-Gomez J.M."/>
            <person name="Ryngajllo M."/>
            <person name="Kimura S."/>
            <person name="Kumar R."/>
            <person name="Koenig D."/>
            <person name="Headland L.R."/>
            <person name="Maloof J.N."/>
            <person name="Sinha N."/>
            <person name="van Ham R.C."/>
            <person name="Lankhorst R.K."/>
            <person name="Mao L."/>
            <person name="Vogel A."/>
            <person name="Arsova B."/>
            <person name="Panstruga R."/>
            <person name="Fei Z."/>
            <person name="Rose J.K."/>
            <person name="Zamir D."/>
            <person name="Carrari F."/>
            <person name="Giovannoni J.J."/>
            <person name="Weigel D."/>
            <person name="Usadel B."/>
            <person name="Fernie A.R."/>
        </authorList>
    </citation>
    <scope>NUCLEOTIDE SEQUENCE [LARGE SCALE GENOMIC DNA]</scope>
    <source>
        <strain evidence="2">cv. LA0716</strain>
    </source>
</reference>
<dbReference type="RefSeq" id="XP_015089461.1">
    <property type="nucleotide sequence ID" value="XM_015233975.2"/>
</dbReference>
<dbReference type="CDD" id="cd04794">
    <property type="entry name" value="euk_LANCL"/>
    <property type="match status" value="1"/>
</dbReference>
<dbReference type="PRINTS" id="PR01951">
    <property type="entry name" value="LANCEUKARYTE"/>
</dbReference>
<evidence type="ECO:0000256" key="1">
    <source>
        <dbReference type="ARBA" id="ARBA00007179"/>
    </source>
</evidence>
<keyword evidence="2" id="KW-1185">Reference proteome</keyword>
<organism evidence="2 3">
    <name type="scientific">Solanum pennellii</name>
    <name type="common">Tomato</name>
    <name type="synonym">Lycopersicon pennellii</name>
    <dbReference type="NCBI Taxonomy" id="28526"/>
    <lineage>
        <taxon>Eukaryota</taxon>
        <taxon>Viridiplantae</taxon>
        <taxon>Streptophyta</taxon>
        <taxon>Embryophyta</taxon>
        <taxon>Tracheophyta</taxon>
        <taxon>Spermatophyta</taxon>
        <taxon>Magnoliopsida</taxon>
        <taxon>eudicotyledons</taxon>
        <taxon>Gunneridae</taxon>
        <taxon>Pentapetalae</taxon>
        <taxon>asterids</taxon>
        <taxon>lamiids</taxon>
        <taxon>Solanales</taxon>
        <taxon>Solanaceae</taxon>
        <taxon>Solanoideae</taxon>
        <taxon>Solaneae</taxon>
        <taxon>Solanum</taxon>
        <taxon>Solanum subgen. Lycopersicon</taxon>
    </lineage>
</organism>
<dbReference type="SMART" id="SM01260">
    <property type="entry name" value="LANC_like"/>
    <property type="match status" value="1"/>
</dbReference>
<dbReference type="PRINTS" id="PR01950">
    <property type="entry name" value="LANCSUPER"/>
</dbReference>
<gene>
    <name evidence="3" type="primary">LOC107032383</name>
</gene>
<dbReference type="GeneID" id="107032383"/>
<sequence>MADRFYPNVMPDFVAENPAIEEEQHPNPQGTNESLLKLLSTPYHILSKKFKRAALDLKETIVAETWGLTRQQVPDFTLYCGTLGTAFLLFKAYQVTKNTNDLAVCSQIVKDCDSASRHSRDVTFLCGRPGVCALGAVVAKYMGDDQLDFYYVSQFKEIKLTKDLPDELLYGRAGYLWAFLFVNKHIGEGTIPSTYTANVINEIIKNGRKLGGKGRSPLMHEWYGEMYWGAAHGLAGIMHVLMDFELNPDDLEDVKGTLRYMVKNRFPSGNYPASENDRRTDLLVHWCHGAPGIVLTLVKAAEVFGDEEFINAAVAAAEEMWSTCIEPNLSPASFLIELTS</sequence>
<accession>A0ABM1HRZ0</accession>
<dbReference type="InterPro" id="IPR007822">
    <property type="entry name" value="LANC-like"/>
</dbReference>